<dbReference type="EMBL" id="CP033169">
    <property type="protein sequence ID" value="AYO30615.1"/>
    <property type="molecule type" value="Genomic_DNA"/>
</dbReference>
<dbReference type="RefSeq" id="WP_122014705.1">
    <property type="nucleotide sequence ID" value="NZ_CP033169.1"/>
</dbReference>
<evidence type="ECO:0000313" key="2">
    <source>
        <dbReference type="Proteomes" id="UP000280960"/>
    </source>
</evidence>
<dbReference type="KEGG" id="bacg:D2962_08255"/>
<organism evidence="1 2">
    <name type="scientific">Biomaibacter acetigenes</name>
    <dbReference type="NCBI Taxonomy" id="2316383"/>
    <lineage>
        <taxon>Bacteria</taxon>
        <taxon>Bacillati</taxon>
        <taxon>Bacillota</taxon>
        <taxon>Clostridia</taxon>
        <taxon>Thermosediminibacterales</taxon>
        <taxon>Tepidanaerobacteraceae</taxon>
        <taxon>Biomaibacter</taxon>
    </lineage>
</organism>
<proteinExistence type="predicted"/>
<reference evidence="1 2" key="1">
    <citation type="submission" date="2018-10" db="EMBL/GenBank/DDBJ databases">
        <authorList>
            <person name="Zhang X."/>
        </authorList>
    </citation>
    <scope>NUCLEOTIDE SEQUENCE [LARGE SCALE GENOMIC DNA]</scope>
    <source>
        <strain evidence="1 2">SK-G1</strain>
    </source>
</reference>
<sequence length="68" mass="8007">MITIYEYICYTNPYIIFKLKRAGLLAKNEAAEAVISISRKEIIELMKHDHYKRIGRYLRQIHPGRVVG</sequence>
<keyword evidence="2" id="KW-1185">Reference proteome</keyword>
<name>A0A3G2R5J3_9FIRM</name>
<dbReference type="Proteomes" id="UP000280960">
    <property type="component" value="Chromosome"/>
</dbReference>
<dbReference type="AlphaFoldDB" id="A0A3G2R5J3"/>
<evidence type="ECO:0000313" key="1">
    <source>
        <dbReference type="EMBL" id="AYO30615.1"/>
    </source>
</evidence>
<accession>A0A3G2R5J3</accession>
<gene>
    <name evidence="1" type="ORF">D2962_08255</name>
</gene>
<protein>
    <submittedName>
        <fullName evidence="1">Uncharacterized protein</fullName>
    </submittedName>
</protein>